<keyword evidence="18" id="KW-1185">Reference proteome</keyword>
<name>A0A183UPW2_TOXCA</name>
<evidence type="ECO:0000313" key="17">
    <source>
        <dbReference type="EMBL" id="VDM41853.1"/>
    </source>
</evidence>
<feature type="compositionally biased region" description="Acidic residues" evidence="15">
    <location>
        <begin position="450"/>
        <end position="461"/>
    </location>
</feature>
<dbReference type="SUPFAM" id="SSF57903">
    <property type="entry name" value="FYVE/PHD zinc finger"/>
    <property type="match status" value="1"/>
</dbReference>
<comment type="domain">
    <text evidence="13">The PHD-type zinc finger mediates the binding to H3K4me3.</text>
</comment>
<reference evidence="17 18" key="2">
    <citation type="submission" date="2018-11" db="EMBL/GenBank/DDBJ databases">
        <authorList>
            <consortium name="Pathogen Informatics"/>
        </authorList>
    </citation>
    <scope>NUCLEOTIDE SEQUENCE [LARGE SCALE GENOMIC DNA]</scope>
</reference>
<dbReference type="InterPro" id="IPR019787">
    <property type="entry name" value="Znf_PHD-finger"/>
</dbReference>
<feature type="binding site" evidence="11">
    <location>
        <position position="469"/>
    </location>
    <ligand>
        <name>Zn(2+)</name>
        <dbReference type="ChEBI" id="CHEBI:29105"/>
        <label>1</label>
    </ligand>
</feature>
<dbReference type="SMART" id="SM00249">
    <property type="entry name" value="PHD"/>
    <property type="match status" value="1"/>
</dbReference>
<keyword evidence="7 13" id="KW-0156">Chromatin regulator</keyword>
<dbReference type="AlphaFoldDB" id="A0A183UPW2"/>
<feature type="binding site" evidence="11">
    <location>
        <position position="496"/>
    </location>
    <ligand>
        <name>Zn(2+)</name>
        <dbReference type="ChEBI" id="CHEBI:29105"/>
        <label>1</label>
    </ligand>
</feature>
<accession>A0A183UPW2</accession>
<feature type="compositionally biased region" description="Low complexity" evidence="15">
    <location>
        <begin position="362"/>
        <end position="375"/>
    </location>
</feature>
<comment type="function">
    <text evidence="13">Component of an histone acetyltransferase complex.</text>
</comment>
<evidence type="ECO:0000256" key="4">
    <source>
        <dbReference type="ARBA" id="ARBA00022723"/>
    </source>
</evidence>
<evidence type="ECO:0000256" key="9">
    <source>
        <dbReference type="ARBA" id="ARBA00023163"/>
    </source>
</evidence>
<proteinExistence type="inferred from homology"/>
<feature type="region of interest" description="Disordered" evidence="15">
    <location>
        <begin position="220"/>
        <end position="325"/>
    </location>
</feature>
<feature type="compositionally biased region" description="Polar residues" evidence="15">
    <location>
        <begin position="232"/>
        <end position="262"/>
    </location>
</feature>
<evidence type="ECO:0000256" key="8">
    <source>
        <dbReference type="ARBA" id="ARBA00023015"/>
    </source>
</evidence>
<feature type="compositionally biased region" description="Low complexity" evidence="15">
    <location>
        <begin position="344"/>
        <end position="353"/>
    </location>
</feature>
<evidence type="ECO:0000256" key="10">
    <source>
        <dbReference type="ARBA" id="ARBA00023242"/>
    </source>
</evidence>
<keyword evidence="10 13" id="KW-0539">Nucleus</keyword>
<dbReference type="PROSITE" id="PS01359">
    <property type="entry name" value="ZF_PHD_1"/>
    <property type="match status" value="1"/>
</dbReference>
<dbReference type="InterPro" id="IPR028651">
    <property type="entry name" value="ING_fam"/>
</dbReference>
<feature type="region of interest" description="Disordered" evidence="15">
    <location>
        <begin position="435"/>
        <end position="463"/>
    </location>
</feature>
<dbReference type="EMBL" id="UYWY01020532">
    <property type="protein sequence ID" value="VDM41853.1"/>
    <property type="molecule type" value="Genomic_DNA"/>
</dbReference>
<evidence type="ECO:0000256" key="5">
    <source>
        <dbReference type="ARBA" id="ARBA00022771"/>
    </source>
</evidence>
<dbReference type="Gene3D" id="6.10.140.1740">
    <property type="match status" value="1"/>
</dbReference>
<feature type="compositionally biased region" description="Low complexity" evidence="15">
    <location>
        <begin position="291"/>
        <end position="309"/>
    </location>
</feature>
<dbReference type="GO" id="GO:0006325">
    <property type="term" value="P:chromatin organization"/>
    <property type="evidence" value="ECO:0007669"/>
    <property type="project" value="UniProtKB-KW"/>
</dbReference>
<dbReference type="WBParaSite" id="TCNE_0001053201-mRNA-1">
    <property type="protein sequence ID" value="TCNE_0001053201-mRNA-1"/>
    <property type="gene ID" value="TCNE_0001053201"/>
</dbReference>
<comment type="subunit">
    <text evidence="13">Component of an histone acetyltransferase complex. Interacts with H3K4me3 and to a lesser extent with H3K4me2.</text>
</comment>
<keyword evidence="8" id="KW-0805">Transcription regulation</keyword>
<keyword evidence="9" id="KW-0804">Transcription</keyword>
<evidence type="ECO:0000256" key="15">
    <source>
        <dbReference type="SAM" id="MobiDB-lite"/>
    </source>
</evidence>
<evidence type="ECO:0000256" key="6">
    <source>
        <dbReference type="ARBA" id="ARBA00022833"/>
    </source>
</evidence>
<keyword evidence="14" id="KW-0175">Coiled coil</keyword>
<dbReference type="PANTHER" id="PTHR10333">
    <property type="entry name" value="INHIBITOR OF GROWTH PROTEIN"/>
    <property type="match status" value="1"/>
</dbReference>
<evidence type="ECO:0000256" key="3">
    <source>
        <dbReference type="ARBA" id="ARBA00022604"/>
    </source>
</evidence>
<keyword evidence="4 11" id="KW-0479">Metal-binding</keyword>
<evidence type="ECO:0000259" key="16">
    <source>
        <dbReference type="PROSITE" id="PS50016"/>
    </source>
</evidence>
<dbReference type="GO" id="GO:0008270">
    <property type="term" value="F:zinc ion binding"/>
    <property type="evidence" value="ECO:0007669"/>
    <property type="project" value="UniProtKB-KW"/>
</dbReference>
<dbReference type="Pfam" id="PF12998">
    <property type="entry name" value="ING"/>
    <property type="match status" value="1"/>
</dbReference>
<dbReference type="CDD" id="cd16858">
    <property type="entry name" value="ING_ING3_Yng2p"/>
    <property type="match status" value="1"/>
</dbReference>
<protein>
    <recommendedName>
        <fullName evidence="13">Inhibitor of growth protein</fullName>
    </recommendedName>
</protein>
<dbReference type="Gene3D" id="3.30.40.10">
    <property type="entry name" value="Zinc/RING finger domain, C3HC4 (zinc finger)"/>
    <property type="match status" value="1"/>
</dbReference>
<dbReference type="InterPro" id="IPR001965">
    <property type="entry name" value="Znf_PHD"/>
</dbReference>
<dbReference type="InterPro" id="IPR024610">
    <property type="entry name" value="ING_N_histone-binding"/>
</dbReference>
<keyword evidence="6 11" id="KW-0862">Zinc</keyword>
<dbReference type="PANTHER" id="PTHR10333:SF103">
    <property type="entry name" value="INHIBITOR OF GROWTH PROTEIN 3"/>
    <property type="match status" value="1"/>
</dbReference>
<dbReference type="InterPro" id="IPR013083">
    <property type="entry name" value="Znf_RING/FYVE/PHD"/>
</dbReference>
<evidence type="ECO:0000256" key="2">
    <source>
        <dbReference type="ARBA" id="ARBA00010210"/>
    </source>
</evidence>
<evidence type="ECO:0000256" key="12">
    <source>
        <dbReference type="PROSITE-ProRule" id="PRU00146"/>
    </source>
</evidence>
<comment type="subcellular location">
    <subcellularLocation>
        <location evidence="1 13">Nucleus</location>
    </subcellularLocation>
</comment>
<keyword evidence="5 12" id="KW-0863">Zinc-finger</keyword>
<feature type="binding site" evidence="11">
    <location>
        <position position="471"/>
    </location>
    <ligand>
        <name>Zn(2+)</name>
        <dbReference type="ChEBI" id="CHEBI:29105"/>
        <label>1</label>
    </ligand>
</feature>
<feature type="compositionally biased region" description="Polar residues" evidence="15">
    <location>
        <begin position="274"/>
        <end position="284"/>
    </location>
</feature>
<evidence type="ECO:0000313" key="18">
    <source>
        <dbReference type="Proteomes" id="UP000050794"/>
    </source>
</evidence>
<reference evidence="19" key="1">
    <citation type="submission" date="2016-06" db="UniProtKB">
        <authorList>
            <consortium name="WormBaseParasite"/>
        </authorList>
    </citation>
    <scope>IDENTIFICATION</scope>
</reference>
<sequence length="526" mass="58960">MTNSFGRNGIYERRSLLVDEVDEIDKLITEERLYELVLRLMPDCYAWFGVVFTCVFGRMSTRVYYETAYGRVGARTPWCDRFSALTEVCFSVIEQLPAEMRDRSTEIRMLDLQVQRSIDQTAKAAKEFFDQAPNLSREEQNRRYAKLKEEYKKIREQTEEKVAIAETMYTLLEKYKQRLNKEVLHFKYELEADNPGITEQIEKKIIESEKALLVLRKERRRRGHEAAHGSSPAATNGNLSAIKTEQSPTPSRSSVHRSNASVSAGEANHADLNASAQNSRSSFTQHEDEVSSVGSTGGAASRARGSTATQERDPDLPPLKVTVKRSATNPKQLIAITNVASSPALSSLSPSLSEKGGDRWASPSTSSTPPVHSPVTNAKLAHQVHGSNLNSSTSSSNVASIAGGTSMLTFAGQESRHGRPRKLTSRVQEMLKDTMQRHERRMPSHHSPEQDEGSDGEDSDHDNDKRTWCVCSQKSYGCMVACDNKSCPIEWFHYECVNLTQPPKGKWYCPHCTQAKQRRSVSIDTF</sequence>
<feature type="binding site" evidence="11">
    <location>
        <position position="482"/>
    </location>
    <ligand>
        <name>Zn(2+)</name>
        <dbReference type="ChEBI" id="CHEBI:29105"/>
        <label>2</label>
    </ligand>
</feature>
<feature type="domain" description="PHD-type" evidence="16">
    <location>
        <begin position="466"/>
        <end position="515"/>
    </location>
</feature>
<dbReference type="InterPro" id="IPR019786">
    <property type="entry name" value="Zinc_finger_PHD-type_CS"/>
</dbReference>
<dbReference type="GO" id="GO:0005634">
    <property type="term" value="C:nucleus"/>
    <property type="evidence" value="ECO:0007669"/>
    <property type="project" value="UniProtKB-SubCell"/>
</dbReference>
<dbReference type="PROSITE" id="PS50016">
    <property type="entry name" value="ZF_PHD_2"/>
    <property type="match status" value="1"/>
</dbReference>
<evidence type="ECO:0000256" key="11">
    <source>
        <dbReference type="PIRSR" id="PIRSR628651-51"/>
    </source>
</evidence>
<dbReference type="InterPro" id="IPR011011">
    <property type="entry name" value="Znf_FYVE_PHD"/>
</dbReference>
<keyword evidence="3" id="KW-0341">Growth regulation</keyword>
<feature type="binding site" evidence="11">
    <location>
        <position position="509"/>
    </location>
    <ligand>
        <name>Zn(2+)</name>
        <dbReference type="ChEBI" id="CHEBI:29105"/>
        <label>2</label>
    </ligand>
</feature>
<feature type="region of interest" description="Disordered" evidence="15">
    <location>
        <begin position="344"/>
        <end position="375"/>
    </location>
</feature>
<comment type="similarity">
    <text evidence="2 13">Belongs to the ING family.</text>
</comment>
<dbReference type="CDD" id="cd15505">
    <property type="entry name" value="PHD_ING"/>
    <property type="match status" value="1"/>
</dbReference>
<feature type="binding site" evidence="11">
    <location>
        <position position="487"/>
    </location>
    <ligand>
        <name>Zn(2+)</name>
        <dbReference type="ChEBI" id="CHEBI:29105"/>
        <label>2</label>
    </ligand>
</feature>
<evidence type="ECO:0000256" key="14">
    <source>
        <dbReference type="SAM" id="Coils"/>
    </source>
</evidence>
<feature type="binding site" evidence="11">
    <location>
        <position position="493"/>
    </location>
    <ligand>
        <name>Zn(2+)</name>
        <dbReference type="ChEBI" id="CHEBI:29105"/>
        <label>1</label>
    </ligand>
</feature>
<feature type="binding site" evidence="11">
    <location>
        <position position="512"/>
    </location>
    <ligand>
        <name>Zn(2+)</name>
        <dbReference type="ChEBI" id="CHEBI:29105"/>
        <label>2</label>
    </ligand>
</feature>
<evidence type="ECO:0000256" key="7">
    <source>
        <dbReference type="ARBA" id="ARBA00022853"/>
    </source>
</evidence>
<organism evidence="18 19">
    <name type="scientific">Toxocara canis</name>
    <name type="common">Canine roundworm</name>
    <dbReference type="NCBI Taxonomy" id="6265"/>
    <lineage>
        <taxon>Eukaryota</taxon>
        <taxon>Metazoa</taxon>
        <taxon>Ecdysozoa</taxon>
        <taxon>Nematoda</taxon>
        <taxon>Chromadorea</taxon>
        <taxon>Rhabditida</taxon>
        <taxon>Spirurina</taxon>
        <taxon>Ascaridomorpha</taxon>
        <taxon>Ascaridoidea</taxon>
        <taxon>Toxocaridae</taxon>
        <taxon>Toxocara</taxon>
    </lineage>
</organism>
<evidence type="ECO:0000313" key="19">
    <source>
        <dbReference type="WBParaSite" id="TCNE_0001053201-mRNA-1"/>
    </source>
</evidence>
<evidence type="ECO:0000256" key="13">
    <source>
        <dbReference type="RuleBase" id="RU361213"/>
    </source>
</evidence>
<dbReference type="SMART" id="SM01408">
    <property type="entry name" value="ING"/>
    <property type="match status" value="1"/>
</dbReference>
<feature type="coiled-coil region" evidence="14">
    <location>
        <begin position="137"/>
        <end position="168"/>
    </location>
</feature>
<evidence type="ECO:0000256" key="1">
    <source>
        <dbReference type="ARBA" id="ARBA00004123"/>
    </source>
</evidence>
<gene>
    <name evidence="17" type="ORF">TCNE_LOCUS10532</name>
</gene>
<dbReference type="Proteomes" id="UP000050794">
    <property type="component" value="Unassembled WGS sequence"/>
</dbReference>